<comment type="caution">
    <text evidence="2">The sequence shown here is derived from an EMBL/GenBank/DDBJ whole genome shotgun (WGS) entry which is preliminary data.</text>
</comment>
<dbReference type="EMBL" id="AMZN01000045">
    <property type="protein sequence ID" value="ELR71129.1"/>
    <property type="molecule type" value="Genomic_DNA"/>
</dbReference>
<dbReference type="AlphaFoldDB" id="L8JUA1"/>
<dbReference type="Proteomes" id="UP000011135">
    <property type="component" value="Unassembled WGS sequence"/>
</dbReference>
<gene>
    <name evidence="2" type="ORF">C900_03093</name>
</gene>
<evidence type="ECO:0000256" key="1">
    <source>
        <dbReference type="ARBA" id="ARBA00023251"/>
    </source>
</evidence>
<dbReference type="STRING" id="1237149.C900_03093"/>
<protein>
    <submittedName>
        <fullName evidence="2">Bleomycin resistance protein</fullName>
    </submittedName>
</protein>
<reference evidence="2 3" key="1">
    <citation type="submission" date="2012-12" db="EMBL/GenBank/DDBJ databases">
        <title>Genome assembly of Fulvivirga imtechensis AK7.</title>
        <authorList>
            <person name="Nupur N."/>
            <person name="Khatri I."/>
            <person name="Kumar R."/>
            <person name="Subramanian S."/>
            <person name="Pinnaka A."/>
        </authorList>
    </citation>
    <scope>NUCLEOTIDE SEQUENCE [LARGE SCALE GENOMIC DNA]</scope>
    <source>
        <strain evidence="2 3">AK7</strain>
    </source>
</reference>
<dbReference type="Gene3D" id="3.10.180.10">
    <property type="entry name" value="2,3-Dihydroxybiphenyl 1,2-Dioxygenase, domain 1"/>
    <property type="match status" value="1"/>
</dbReference>
<accession>L8JUA1</accession>
<keyword evidence="1" id="KW-0046">Antibiotic resistance</keyword>
<evidence type="ECO:0000313" key="3">
    <source>
        <dbReference type="Proteomes" id="UP000011135"/>
    </source>
</evidence>
<dbReference type="CDD" id="cd08349">
    <property type="entry name" value="BLMA_like"/>
    <property type="match status" value="1"/>
</dbReference>
<name>L8JUA1_9BACT</name>
<proteinExistence type="predicted"/>
<dbReference type="SUPFAM" id="SSF54593">
    <property type="entry name" value="Glyoxalase/Bleomycin resistance protein/Dihydroxybiphenyl dioxygenase"/>
    <property type="match status" value="1"/>
</dbReference>
<sequence length="249" mass="28144">MAKNEIREFAIPMLPSNSIKDTTEFYRALGCTITYQQKAPNNYIGLKIKGIEVHFFGLKLKPESNFSSCYLRVDDIETFYTNCRSGLKKQYGKIPLKGIPRINPLKDIPAYGVRQFVIVDPSGNYIRIGQPIVKENSVLFEENDVKPKESTALEKAFELACRLANGKDDLTAAANLIDRILTTDNGTEKRMLFRLIALRLDIAYRDGNMNKIQELLKRGNSLLTQIKDTSTIAADVQLFNTLSSELKQI</sequence>
<dbReference type="RefSeq" id="WP_009580445.1">
    <property type="nucleotide sequence ID" value="NZ_AMZN01000045.1"/>
</dbReference>
<dbReference type="eggNOG" id="COG0346">
    <property type="taxonomic scope" value="Bacteria"/>
</dbReference>
<dbReference type="GO" id="GO:0046677">
    <property type="term" value="P:response to antibiotic"/>
    <property type="evidence" value="ECO:0007669"/>
    <property type="project" value="UniProtKB-KW"/>
</dbReference>
<dbReference type="InterPro" id="IPR000335">
    <property type="entry name" value="Bleomycin-R"/>
</dbReference>
<organism evidence="2 3">
    <name type="scientific">Fulvivirga imtechensis AK7</name>
    <dbReference type="NCBI Taxonomy" id="1237149"/>
    <lineage>
        <taxon>Bacteria</taxon>
        <taxon>Pseudomonadati</taxon>
        <taxon>Bacteroidota</taxon>
        <taxon>Cytophagia</taxon>
        <taxon>Cytophagales</taxon>
        <taxon>Fulvivirgaceae</taxon>
        <taxon>Fulvivirga</taxon>
    </lineage>
</organism>
<dbReference type="OrthoDB" id="6624781at2"/>
<dbReference type="InterPro" id="IPR029068">
    <property type="entry name" value="Glyas_Bleomycin-R_OHBP_Dase"/>
</dbReference>
<keyword evidence="3" id="KW-1185">Reference proteome</keyword>
<evidence type="ECO:0000313" key="2">
    <source>
        <dbReference type="EMBL" id="ELR71129.1"/>
    </source>
</evidence>